<feature type="compositionally biased region" description="Basic and acidic residues" evidence="1">
    <location>
        <begin position="602"/>
        <end position="615"/>
    </location>
</feature>
<proteinExistence type="predicted"/>
<evidence type="ECO:0000313" key="3">
    <source>
        <dbReference type="EMBL" id="VEU36653.1"/>
    </source>
</evidence>
<dbReference type="Proteomes" id="UP000291116">
    <property type="component" value="Unassembled WGS sequence"/>
</dbReference>
<gene>
    <name evidence="3" type="ORF">PSNMU_V1.4_AUG-EV-PASAV3_0034210</name>
</gene>
<feature type="region of interest" description="Disordered" evidence="1">
    <location>
        <begin position="585"/>
        <end position="626"/>
    </location>
</feature>
<feature type="region of interest" description="Disordered" evidence="1">
    <location>
        <begin position="463"/>
        <end position="486"/>
    </location>
</feature>
<feature type="region of interest" description="Disordered" evidence="1">
    <location>
        <begin position="535"/>
        <end position="565"/>
    </location>
</feature>
<protein>
    <submittedName>
        <fullName evidence="3">Uncharacterized protein</fullName>
    </submittedName>
</protein>
<feature type="transmembrane region" description="Helical" evidence="2">
    <location>
        <begin position="21"/>
        <end position="40"/>
    </location>
</feature>
<feature type="compositionally biased region" description="Polar residues" evidence="1">
    <location>
        <begin position="535"/>
        <end position="552"/>
    </location>
</feature>
<feature type="compositionally biased region" description="Basic residues" evidence="1">
    <location>
        <begin position="616"/>
        <end position="626"/>
    </location>
</feature>
<keyword evidence="2" id="KW-0812">Transmembrane</keyword>
<dbReference type="EMBL" id="CAACVS010000098">
    <property type="protein sequence ID" value="VEU36653.1"/>
    <property type="molecule type" value="Genomic_DNA"/>
</dbReference>
<dbReference type="OrthoDB" id="54772at2759"/>
<evidence type="ECO:0000256" key="1">
    <source>
        <dbReference type="SAM" id="MobiDB-lite"/>
    </source>
</evidence>
<organism evidence="3 4">
    <name type="scientific">Pseudo-nitzschia multistriata</name>
    <dbReference type="NCBI Taxonomy" id="183589"/>
    <lineage>
        <taxon>Eukaryota</taxon>
        <taxon>Sar</taxon>
        <taxon>Stramenopiles</taxon>
        <taxon>Ochrophyta</taxon>
        <taxon>Bacillariophyta</taxon>
        <taxon>Bacillariophyceae</taxon>
        <taxon>Bacillariophycidae</taxon>
        <taxon>Bacillariales</taxon>
        <taxon>Bacillariaceae</taxon>
        <taxon>Pseudo-nitzschia</taxon>
    </lineage>
</organism>
<feature type="compositionally biased region" description="Basic residues" evidence="1">
    <location>
        <begin position="586"/>
        <end position="601"/>
    </location>
</feature>
<name>A0A448Z3L9_9STRA</name>
<keyword evidence="4" id="KW-1185">Reference proteome</keyword>
<keyword evidence="2" id="KW-0472">Membrane</keyword>
<dbReference type="AlphaFoldDB" id="A0A448Z3L9"/>
<evidence type="ECO:0000313" key="4">
    <source>
        <dbReference type="Proteomes" id="UP000291116"/>
    </source>
</evidence>
<evidence type="ECO:0000256" key="2">
    <source>
        <dbReference type="SAM" id="Phobius"/>
    </source>
</evidence>
<keyword evidence="2" id="KW-1133">Transmembrane helix</keyword>
<accession>A0A448Z3L9</accession>
<sequence>MRQPTTMQQRWDHRTTLACRLRVVFFFLTVLGAAVIVSEYQRQEQRALLFHGVEISKGSISPREDWLLDQPIVRTPRTEGKKPSEILFGGVTTTIKNISTNATTSIESGIAEKASQGATSLRTPSANKTISKKEMITKLSQGKALPTNFQARRMPLEQMPNHQNEMVSASLVKNFSEPPTENNTAVVLVAMGKVSENWMVERCVRSIRVGGKFGGTIVVITDGDGYARYSETLLGNTVAAANASTATNRIGRHIDSKQRQIIVMENREEDRTPKTKDGTDVKHYKKRVNMYYKRYKTLVLKYIEQAFEYAYTHDKTDHSNRVLPKHALYLDVDNIVTRPLSGFFEDYYDSVRLQLVNSIQQQGAINTSSKNTFDNETTETVESSGEFSFWSFWRDPHIRTKKATEHLWQSGQIMLSTEHSSQCLDAWRYEMDHTPHNMDQAVLFQMYAKNSTNKFCRFFELPSGGSKEQESDGSDSNPSKNSKPKNRHFQLLSLELAGGIHRSDYPTIVHVTRSRLERFDKKSHFRFLENSLYLNGNASSENEPNPRQSTGTDIDPHTIDSGMTLKGNGVTWKKIIDSFVEVDLRQKRKDKRRKKREHNKRKQENLDHRKENTNKEKKRRRKKKKH</sequence>
<reference evidence="3 4" key="1">
    <citation type="submission" date="2019-01" db="EMBL/GenBank/DDBJ databases">
        <authorList>
            <person name="Ferrante I. M."/>
        </authorList>
    </citation>
    <scope>NUCLEOTIDE SEQUENCE [LARGE SCALE GENOMIC DNA]</scope>
    <source>
        <strain evidence="3 4">B856</strain>
    </source>
</reference>